<proteinExistence type="predicted"/>
<name>A0A2P2R431_RHIMU</name>
<protein>
    <submittedName>
        <fullName evidence="1">Uncharacterized protein</fullName>
    </submittedName>
</protein>
<organism evidence="1">
    <name type="scientific">Rhizophora mucronata</name>
    <name type="common">Asiatic mangrove</name>
    <dbReference type="NCBI Taxonomy" id="61149"/>
    <lineage>
        <taxon>Eukaryota</taxon>
        <taxon>Viridiplantae</taxon>
        <taxon>Streptophyta</taxon>
        <taxon>Embryophyta</taxon>
        <taxon>Tracheophyta</taxon>
        <taxon>Spermatophyta</taxon>
        <taxon>Magnoliopsida</taxon>
        <taxon>eudicotyledons</taxon>
        <taxon>Gunneridae</taxon>
        <taxon>Pentapetalae</taxon>
        <taxon>rosids</taxon>
        <taxon>fabids</taxon>
        <taxon>Malpighiales</taxon>
        <taxon>Rhizophoraceae</taxon>
        <taxon>Rhizophora</taxon>
    </lineage>
</organism>
<dbReference type="EMBL" id="GGEC01093555">
    <property type="protein sequence ID" value="MBX74039.1"/>
    <property type="molecule type" value="Transcribed_RNA"/>
</dbReference>
<accession>A0A2P2R431</accession>
<dbReference type="AlphaFoldDB" id="A0A2P2R431"/>
<reference evidence="1" key="1">
    <citation type="submission" date="2018-02" db="EMBL/GenBank/DDBJ databases">
        <title>Rhizophora mucronata_Transcriptome.</title>
        <authorList>
            <person name="Meera S.P."/>
            <person name="Sreeshan A."/>
            <person name="Augustine A."/>
        </authorList>
    </citation>
    <scope>NUCLEOTIDE SEQUENCE</scope>
    <source>
        <tissue evidence="1">Leaf</tissue>
    </source>
</reference>
<sequence length="34" mass="4211">MWTRTKMLFQKYQDFIHSRNSSNSAAARHHFWKV</sequence>
<evidence type="ECO:0000313" key="1">
    <source>
        <dbReference type="EMBL" id="MBX74039.1"/>
    </source>
</evidence>